<protein>
    <recommendedName>
        <fullName evidence="4">Polyhydroxyalkanoate synthesis regulator phasin</fullName>
    </recommendedName>
</protein>
<evidence type="ECO:0000313" key="2">
    <source>
        <dbReference type="EMBL" id="KCZ71560.1"/>
    </source>
</evidence>
<feature type="coiled-coil region" evidence="1">
    <location>
        <begin position="52"/>
        <end position="98"/>
    </location>
</feature>
<keyword evidence="3" id="KW-1185">Reference proteome</keyword>
<sequence>MSGRSDILRKMGLFGIGVISMTQEKIEEFTQEMIKRGEMNQEEGRAFVRQVLSEKDKQIADIEARVNEAVRDMIKRSGVVARADLEVLERRIEELERSTVKRASLEALEKRIEVLDRTSVMRVDLDILERRIVELEEAIRSMAK</sequence>
<dbReference type="RefSeq" id="WP_052368859.1">
    <property type="nucleotide sequence ID" value="NZ_JMIY01000005.1"/>
</dbReference>
<dbReference type="NCBIfam" id="NF047773">
    <property type="entry name" value="phas_rel_Lepto"/>
    <property type="match status" value="1"/>
</dbReference>
<dbReference type="OrthoDB" id="125733at2157"/>
<evidence type="ECO:0008006" key="4">
    <source>
        <dbReference type="Google" id="ProtNLM"/>
    </source>
</evidence>
<dbReference type="PANTHER" id="PTHR38664">
    <property type="entry name" value="SLR0058 PROTEIN"/>
    <property type="match status" value="1"/>
</dbReference>
<organism evidence="2 3">
    <name type="scientific">Candidatus Methanoperedens nitratireducens</name>
    <dbReference type="NCBI Taxonomy" id="1392998"/>
    <lineage>
        <taxon>Archaea</taxon>
        <taxon>Methanobacteriati</taxon>
        <taxon>Methanobacteriota</taxon>
        <taxon>Stenosarchaea group</taxon>
        <taxon>Methanomicrobia</taxon>
        <taxon>Methanosarcinales</taxon>
        <taxon>ANME-2 cluster</taxon>
        <taxon>Candidatus Methanoperedentaceae</taxon>
        <taxon>Candidatus Methanoperedens</taxon>
    </lineage>
</organism>
<keyword evidence="1" id="KW-0175">Coiled coil</keyword>
<proteinExistence type="predicted"/>
<evidence type="ECO:0000313" key="3">
    <source>
        <dbReference type="Proteomes" id="UP000027153"/>
    </source>
</evidence>
<dbReference type="AlphaFoldDB" id="A0A062V853"/>
<name>A0A062V853_9EURY</name>
<dbReference type="InterPro" id="IPR008769">
    <property type="entry name" value="PhaF_PhaI"/>
</dbReference>
<gene>
    <name evidence="2" type="ORF">ANME2D_02295</name>
</gene>
<accession>A0A062V853</accession>
<evidence type="ECO:0000256" key="1">
    <source>
        <dbReference type="SAM" id="Coils"/>
    </source>
</evidence>
<dbReference type="Proteomes" id="UP000027153">
    <property type="component" value="Unassembled WGS sequence"/>
</dbReference>
<dbReference type="EMBL" id="JMIY01000005">
    <property type="protein sequence ID" value="KCZ71560.1"/>
    <property type="molecule type" value="Genomic_DNA"/>
</dbReference>
<comment type="caution">
    <text evidence="2">The sequence shown here is derived from an EMBL/GenBank/DDBJ whole genome shotgun (WGS) entry which is preliminary data.</text>
</comment>
<dbReference type="PANTHER" id="PTHR38664:SF1">
    <property type="entry name" value="SLR0058 PROTEIN"/>
    <property type="match status" value="1"/>
</dbReference>
<reference evidence="2 3" key="1">
    <citation type="journal article" date="2013" name="Nature">
        <title>Anaerobic oxidation of methane coupled to nitrate reduction in a novel archaeal lineage.</title>
        <authorList>
            <person name="Haroon M.F."/>
            <person name="Hu S."/>
            <person name="Shi Y."/>
            <person name="Imelfort M."/>
            <person name="Keller J."/>
            <person name="Hugenholtz P."/>
            <person name="Yuan Z."/>
            <person name="Tyson G.W."/>
        </authorList>
    </citation>
    <scope>NUCLEOTIDE SEQUENCE [LARGE SCALE GENOMIC DNA]</scope>
    <source>
        <strain evidence="2 3">ANME-2d</strain>
    </source>
</reference>